<feature type="transmembrane region" description="Helical" evidence="1">
    <location>
        <begin position="37"/>
        <end position="61"/>
    </location>
</feature>
<keyword evidence="1" id="KW-0472">Membrane</keyword>
<name>A0A937F7C4_9BACT</name>
<keyword evidence="1" id="KW-1133">Transmembrane helix</keyword>
<dbReference type="AlphaFoldDB" id="A0A937F7C4"/>
<evidence type="ECO:0000313" key="3">
    <source>
        <dbReference type="Proteomes" id="UP000659388"/>
    </source>
</evidence>
<keyword evidence="1" id="KW-0812">Transmembrane</keyword>
<dbReference type="Proteomes" id="UP000659388">
    <property type="component" value="Unassembled WGS sequence"/>
</dbReference>
<protein>
    <submittedName>
        <fullName evidence="2">Phage holin family protein</fullName>
    </submittedName>
</protein>
<sequence length="114" mass="13124">MSFLSRIARKPIDIVEHKVDKLKTQVKEEMGQAISKIAFVMVMMVVLCFAVLFASICLALYLNEVMESELLGYLTVSLIYVGVFILLFLVRNKNIIFQKMKEFTQYLFGGQDFL</sequence>
<dbReference type="InterPro" id="IPR009937">
    <property type="entry name" value="Phage_holin_3_6"/>
</dbReference>
<feature type="transmembrane region" description="Helical" evidence="1">
    <location>
        <begin position="73"/>
        <end position="90"/>
    </location>
</feature>
<gene>
    <name evidence="2" type="ORF">JL102_16645</name>
</gene>
<reference evidence="2" key="1">
    <citation type="submission" date="2021-01" db="EMBL/GenBank/DDBJ databases">
        <title>Fulvivirga kasyanovii gen. nov., sp nov., a novel member of the phylum Bacteroidetes isolated from seawater in a mussel farm.</title>
        <authorList>
            <person name="Zhao L.-H."/>
            <person name="Wang Z.-J."/>
        </authorList>
    </citation>
    <scope>NUCLEOTIDE SEQUENCE</scope>
    <source>
        <strain evidence="2">2943</strain>
    </source>
</reference>
<dbReference type="Pfam" id="PF07332">
    <property type="entry name" value="Phage_holin_3_6"/>
    <property type="match status" value="1"/>
</dbReference>
<dbReference type="EMBL" id="JAESIY010000009">
    <property type="protein sequence ID" value="MBL3657782.1"/>
    <property type="molecule type" value="Genomic_DNA"/>
</dbReference>
<organism evidence="2 3">
    <name type="scientific">Fulvivirga sediminis</name>
    <dbReference type="NCBI Taxonomy" id="2803949"/>
    <lineage>
        <taxon>Bacteria</taxon>
        <taxon>Pseudomonadati</taxon>
        <taxon>Bacteroidota</taxon>
        <taxon>Cytophagia</taxon>
        <taxon>Cytophagales</taxon>
        <taxon>Fulvivirgaceae</taxon>
        <taxon>Fulvivirga</taxon>
    </lineage>
</organism>
<accession>A0A937F7C4</accession>
<dbReference type="RefSeq" id="WP_202245571.1">
    <property type="nucleotide sequence ID" value="NZ_JAESIY010000009.1"/>
</dbReference>
<evidence type="ECO:0000313" key="2">
    <source>
        <dbReference type="EMBL" id="MBL3657782.1"/>
    </source>
</evidence>
<proteinExistence type="predicted"/>
<comment type="caution">
    <text evidence="2">The sequence shown here is derived from an EMBL/GenBank/DDBJ whole genome shotgun (WGS) entry which is preliminary data.</text>
</comment>
<keyword evidence="3" id="KW-1185">Reference proteome</keyword>
<evidence type="ECO:0000256" key="1">
    <source>
        <dbReference type="SAM" id="Phobius"/>
    </source>
</evidence>